<accession>A0ABT0EBJ8</accession>
<keyword evidence="2" id="KW-1185">Reference proteome</keyword>
<protein>
    <recommendedName>
        <fullName evidence="3">ATP-binding protein</fullName>
    </recommendedName>
</protein>
<gene>
    <name evidence="1" type="ORF">L9Z73_01480</name>
</gene>
<evidence type="ECO:0000313" key="2">
    <source>
        <dbReference type="Proteomes" id="UP001317085"/>
    </source>
</evidence>
<reference evidence="1 2" key="1">
    <citation type="submission" date="2022-02" db="EMBL/GenBank/DDBJ databases">
        <title>Comparative genomics of the first Antarctic Pseudomonas spp. capable of biotransforming 2,4,6-Trinitrotoluene.</title>
        <authorList>
            <person name="Cabrera M.A."/>
            <person name="Marquez S.L."/>
            <person name="Perez-Donoso J.M."/>
        </authorList>
    </citation>
    <scope>NUCLEOTIDE SEQUENCE [LARGE SCALE GENOMIC DNA]</scope>
    <source>
        <strain evidence="1 2">TNT11</strain>
    </source>
</reference>
<dbReference type="Proteomes" id="UP001317085">
    <property type="component" value="Unassembled WGS sequence"/>
</dbReference>
<dbReference type="RefSeq" id="WP_247395823.1">
    <property type="nucleotide sequence ID" value="NZ_JAKNRV010000005.1"/>
</dbReference>
<comment type="caution">
    <text evidence="1">The sequence shown here is derived from an EMBL/GenBank/DDBJ whole genome shotgun (WGS) entry which is preliminary data.</text>
</comment>
<proteinExistence type="predicted"/>
<dbReference type="EMBL" id="JAKNRV010000005">
    <property type="protein sequence ID" value="MCK1783081.1"/>
    <property type="molecule type" value="Genomic_DNA"/>
</dbReference>
<dbReference type="Gene3D" id="3.30.565.10">
    <property type="entry name" value="Histidine kinase-like ATPase, C-terminal domain"/>
    <property type="match status" value="1"/>
</dbReference>
<organism evidence="1 2">
    <name type="scientific">Pseudomonas emilianonis</name>
    <dbReference type="NCBI Taxonomy" id="2915812"/>
    <lineage>
        <taxon>Bacteria</taxon>
        <taxon>Pseudomonadati</taxon>
        <taxon>Pseudomonadota</taxon>
        <taxon>Gammaproteobacteria</taxon>
        <taxon>Pseudomonadales</taxon>
        <taxon>Pseudomonadaceae</taxon>
        <taxon>Pseudomonas</taxon>
    </lineage>
</organism>
<evidence type="ECO:0000313" key="1">
    <source>
        <dbReference type="EMBL" id="MCK1783081.1"/>
    </source>
</evidence>
<sequence>MATKKNSAKKNLESIDPKIYLAGHNINPAFNILRKLGDLNKAKRLDLIMSLAANKMLPKSLLPVYNETNYYNAYSTTRFIDKCNSIYWTLGIFKNQIKELHEFVRLRELFNVQLLASDSISAKSVLDSVDAMSLSWWSMENRAHLLKEVDKSNSKEYLKKIEKYFTQKEIKNKLNDLLVLSESNSVDFFIEHILERLSEFRNSGEDQANNWASCISTLILPISYDPERELDLSVLYYYRNESIFDQYVLFKNVIIEMYAKGKTIPNRIAAVVKQIAIEIDDKELTCLLSDCKDFSESKLVGSVVSAYTKGSYHEVIELINEALEHRSPDIFGLLEIYARAGKYIKFNFGLTLFGQIANAFSDIVSVDIASREKIDYLTRLLIKFRSESWCKSVSFHLISILSEVNPAASIELSRKVIQSLGERNTPKAKIKNYTLELNKDIALQEIPYHRAIKYELESQTAPELDRSKFPILSDYIQQQSKAYISNSSWKELIDFSIREYLANKVSFFFLPINRLCSEIENLSSNGLSGSFISEIVVLDIYGREINSAYDEYKTELFEEWLDIHETHRPSEIFESLELNAVDEYFLENICTPNQLDNIATYNSNLEVIHERVKILNILISRNNDSTSDLIREKIRIIENLFADQFRTKIETGKLFVDIQALETHRKSVYRSMFDHIKSIEGGIILDEVDDILAAGSSKDIFDLDKKTEGGVPLVAPSSEKTDVLAKIFIQIAKDFSLNENYGLDKYLSAEIRHVVFEEQLRSCFEKTKLITMIEGGVYSSNEFWRTRYSFVLPGPLDKIDEAFKEFSFAVDNKLKQINNRFRVGIDFKKSGDYIFDFSPYYNYVVEISKIVESNDDFDDFFSSLISFMWEVTDEHAKEAQALIDNDLKVKVLRELDLLEQKIIMAKGNVPMNELMQEIRDARSLFNNGVEVVLNWFRFVGAEDGTSFEPLEVIIEAVVRSVDSFYKHKNIHLVLSQDVSDLQLSYREARALFVALFTALENAYRYNFESRSISVSVTRNAHTDTITVINHADASKFTNPEEFIQEQRKKWNDGNSSLSRKEGGSGLYKIHNLLCNSSKGFEFDIAYKQGRFSVIVRLNHEDFISGR</sequence>
<dbReference type="SUPFAM" id="SSF55874">
    <property type="entry name" value="ATPase domain of HSP90 chaperone/DNA topoisomerase II/histidine kinase"/>
    <property type="match status" value="1"/>
</dbReference>
<name>A0ABT0EBJ8_9PSED</name>
<dbReference type="InterPro" id="IPR036890">
    <property type="entry name" value="HATPase_C_sf"/>
</dbReference>
<evidence type="ECO:0008006" key="3">
    <source>
        <dbReference type="Google" id="ProtNLM"/>
    </source>
</evidence>